<dbReference type="EMBL" id="AZCV01000004">
    <property type="protein sequence ID" value="KRK37605.1"/>
    <property type="molecule type" value="Genomic_DNA"/>
</dbReference>
<evidence type="ECO:0000256" key="4">
    <source>
        <dbReference type="ARBA" id="ARBA00023163"/>
    </source>
</evidence>
<dbReference type="PROSITE" id="PS00552">
    <property type="entry name" value="HTH_MERR_1"/>
    <property type="match status" value="1"/>
</dbReference>
<proteinExistence type="predicted"/>
<feature type="domain" description="HTH merR-type" evidence="5">
    <location>
        <begin position="1"/>
        <end position="69"/>
    </location>
</feature>
<evidence type="ECO:0000313" key="6">
    <source>
        <dbReference type="EMBL" id="KRK37605.1"/>
    </source>
</evidence>
<dbReference type="AlphaFoldDB" id="A0A0R1GU82"/>
<dbReference type="Gene3D" id="1.10.490.50">
    <property type="entry name" value="Antibiotic binding domain of TipA-like multidrug resistance regulators"/>
    <property type="match status" value="1"/>
</dbReference>
<dbReference type="Gene3D" id="1.10.1660.10">
    <property type="match status" value="1"/>
</dbReference>
<protein>
    <submittedName>
        <fullName evidence="6">MerR family transcriptional regulator</fullName>
    </submittedName>
</protein>
<dbReference type="CDD" id="cd01106">
    <property type="entry name" value="HTH_TipAL-Mta"/>
    <property type="match status" value="1"/>
</dbReference>
<dbReference type="GO" id="GO:0003700">
    <property type="term" value="F:DNA-binding transcription factor activity"/>
    <property type="evidence" value="ECO:0007669"/>
    <property type="project" value="InterPro"/>
</dbReference>
<evidence type="ECO:0000256" key="3">
    <source>
        <dbReference type="ARBA" id="ARBA00023159"/>
    </source>
</evidence>
<dbReference type="SUPFAM" id="SSF46955">
    <property type="entry name" value="Putative DNA-binding domain"/>
    <property type="match status" value="1"/>
</dbReference>
<dbReference type="PANTHER" id="PTHR30204">
    <property type="entry name" value="REDOX-CYCLING DRUG-SENSING TRANSCRIPTIONAL ACTIVATOR SOXR"/>
    <property type="match status" value="1"/>
</dbReference>
<dbReference type="Pfam" id="PF07739">
    <property type="entry name" value="TipAS"/>
    <property type="match status" value="1"/>
</dbReference>
<keyword evidence="3" id="KW-0010">Activator</keyword>
<comment type="caution">
    <text evidence="6">The sequence shown here is derived from an EMBL/GenBank/DDBJ whole genome shotgun (WGS) entry which is preliminary data.</text>
</comment>
<keyword evidence="2" id="KW-0238">DNA-binding</keyword>
<evidence type="ECO:0000256" key="2">
    <source>
        <dbReference type="ARBA" id="ARBA00023125"/>
    </source>
</evidence>
<dbReference type="InterPro" id="IPR036244">
    <property type="entry name" value="TipA-like_antibiotic-bd"/>
</dbReference>
<evidence type="ECO:0000313" key="7">
    <source>
        <dbReference type="Proteomes" id="UP000050909"/>
    </source>
</evidence>
<gene>
    <name evidence="6" type="ORF">FC62_GL001218</name>
</gene>
<evidence type="ECO:0000256" key="1">
    <source>
        <dbReference type="ARBA" id="ARBA00023015"/>
    </source>
</evidence>
<dbReference type="SUPFAM" id="SSF89082">
    <property type="entry name" value="Antibiotic binding domain of TipA-like multidrug resistance regulators"/>
    <property type="match status" value="1"/>
</dbReference>
<dbReference type="InterPro" id="IPR009061">
    <property type="entry name" value="DNA-bd_dom_put_sf"/>
</dbReference>
<dbReference type="GO" id="GO:0003677">
    <property type="term" value="F:DNA binding"/>
    <property type="evidence" value="ECO:0007669"/>
    <property type="project" value="UniProtKB-KW"/>
</dbReference>
<dbReference type="PRINTS" id="PR00040">
    <property type="entry name" value="HTHMERR"/>
</dbReference>
<organism evidence="6 7">
    <name type="scientific">Amylolactobacillus amylotrophicus DSM 20534</name>
    <dbReference type="NCBI Taxonomy" id="1423722"/>
    <lineage>
        <taxon>Bacteria</taxon>
        <taxon>Bacillati</taxon>
        <taxon>Bacillota</taxon>
        <taxon>Bacilli</taxon>
        <taxon>Lactobacillales</taxon>
        <taxon>Lactobacillaceae</taxon>
        <taxon>Amylolactobacillus</taxon>
    </lineage>
</organism>
<dbReference type="PANTHER" id="PTHR30204:SF90">
    <property type="entry name" value="HTH-TYPE TRANSCRIPTIONAL ACTIVATOR MTA"/>
    <property type="match status" value="1"/>
</dbReference>
<evidence type="ECO:0000259" key="5">
    <source>
        <dbReference type="PROSITE" id="PS50937"/>
    </source>
</evidence>
<dbReference type="PROSITE" id="PS50937">
    <property type="entry name" value="HTH_MERR_2"/>
    <property type="match status" value="1"/>
</dbReference>
<dbReference type="Pfam" id="PF13411">
    <property type="entry name" value="MerR_1"/>
    <property type="match status" value="1"/>
</dbReference>
<dbReference type="Proteomes" id="UP000050909">
    <property type="component" value="Unassembled WGS sequence"/>
</dbReference>
<dbReference type="InterPro" id="IPR000551">
    <property type="entry name" value="MerR-type_HTH_dom"/>
</dbReference>
<dbReference type="SMART" id="SM00422">
    <property type="entry name" value="HTH_MERR"/>
    <property type="match status" value="1"/>
</dbReference>
<sequence length="251" mass="29366">MLTVSELAKLAGVSTRTLRFYEQKGLIKSSRSSGNYRLYDQANVDRLQQILFFKYFDFGLSEIRQLLNLPEEEQLTLLAGQRNKIIMRQQQLQTILTSLDETLKWRKGEIEMTNEEKFEALKQEKLVENEARYGQEIREKYGEETVAASNQKFQNLTEEQMKRFDEIQVEIGQKLQEYITGGKDSEDLARQIFTLHKEFLQMTWPSYSAEAHRGLGEMYVADPRFRKYYQDAAGNLDAATTLNEIIQKYAK</sequence>
<keyword evidence="4" id="KW-0804">Transcription</keyword>
<keyword evidence="1" id="KW-0805">Transcription regulation</keyword>
<dbReference type="InterPro" id="IPR012925">
    <property type="entry name" value="TipAS_dom"/>
</dbReference>
<dbReference type="InterPro" id="IPR047057">
    <property type="entry name" value="MerR_fam"/>
</dbReference>
<keyword evidence="7" id="KW-1185">Reference proteome</keyword>
<reference evidence="6 7" key="1">
    <citation type="journal article" date="2015" name="Genome Announc.">
        <title>Expanding the biotechnology potential of lactobacilli through comparative genomics of 213 strains and associated genera.</title>
        <authorList>
            <person name="Sun Z."/>
            <person name="Harris H.M."/>
            <person name="McCann A."/>
            <person name="Guo C."/>
            <person name="Argimon S."/>
            <person name="Zhang W."/>
            <person name="Yang X."/>
            <person name="Jeffery I.B."/>
            <person name="Cooney J.C."/>
            <person name="Kagawa T.F."/>
            <person name="Liu W."/>
            <person name="Song Y."/>
            <person name="Salvetti E."/>
            <person name="Wrobel A."/>
            <person name="Rasinkangas P."/>
            <person name="Parkhill J."/>
            <person name="Rea M.C."/>
            <person name="O'Sullivan O."/>
            <person name="Ritari J."/>
            <person name="Douillard F.P."/>
            <person name="Paul Ross R."/>
            <person name="Yang R."/>
            <person name="Briner A.E."/>
            <person name="Felis G.E."/>
            <person name="de Vos W.M."/>
            <person name="Barrangou R."/>
            <person name="Klaenhammer T.R."/>
            <person name="Caufield P.W."/>
            <person name="Cui Y."/>
            <person name="Zhang H."/>
            <person name="O'Toole P.W."/>
        </authorList>
    </citation>
    <scope>NUCLEOTIDE SEQUENCE [LARGE SCALE GENOMIC DNA]</scope>
    <source>
        <strain evidence="6 7">DSM 20534</strain>
    </source>
</reference>
<accession>A0A0R1GU82</accession>
<dbReference type="PATRIC" id="fig|1423722.3.peg.1242"/>
<name>A0A0R1GU82_9LACO</name>
<dbReference type="RefSeq" id="WP_056945747.1">
    <property type="nucleotide sequence ID" value="NZ_AZCV01000004.1"/>
</dbReference>